<evidence type="ECO:0000256" key="2">
    <source>
        <dbReference type="ARBA" id="ARBA00022989"/>
    </source>
</evidence>
<dbReference type="Gene3D" id="1.20.1250.20">
    <property type="entry name" value="MFS general substrate transporter like domains"/>
    <property type="match status" value="2"/>
</dbReference>
<keyword evidence="2 4" id="KW-1133">Transmembrane helix</keyword>
<comment type="caution">
    <text evidence="5">The sequence shown here is derived from an EMBL/GenBank/DDBJ whole genome shotgun (WGS) entry which is preliminary data.</text>
</comment>
<dbReference type="Proteomes" id="UP000217771">
    <property type="component" value="Unassembled WGS sequence"/>
</dbReference>
<evidence type="ECO:0000313" key="5">
    <source>
        <dbReference type="EMBL" id="PAU75546.1"/>
    </source>
</evidence>
<feature type="transmembrane region" description="Helical" evidence="4">
    <location>
        <begin position="303"/>
        <end position="324"/>
    </location>
</feature>
<evidence type="ECO:0000256" key="4">
    <source>
        <dbReference type="SAM" id="Phobius"/>
    </source>
</evidence>
<feature type="transmembrane region" description="Helical" evidence="4">
    <location>
        <begin position="336"/>
        <end position="360"/>
    </location>
</feature>
<dbReference type="GO" id="GO:0022857">
    <property type="term" value="F:transmembrane transporter activity"/>
    <property type="evidence" value="ECO:0007669"/>
    <property type="project" value="InterPro"/>
</dbReference>
<feature type="transmembrane region" description="Helical" evidence="4">
    <location>
        <begin position="86"/>
        <end position="103"/>
    </location>
</feature>
<dbReference type="EMBL" id="NSKB01000006">
    <property type="protein sequence ID" value="PAU75546.1"/>
    <property type="molecule type" value="Genomic_DNA"/>
</dbReference>
<name>A0A2A2EQZ2_9GAMM</name>
<proteinExistence type="predicted"/>
<evidence type="ECO:0000256" key="1">
    <source>
        <dbReference type="ARBA" id="ARBA00022692"/>
    </source>
</evidence>
<feature type="transmembrane region" description="Helical" evidence="4">
    <location>
        <begin position="178"/>
        <end position="198"/>
    </location>
</feature>
<sequence length="409" mass="41654">MTGSAAGVAGYTRVLRTPGVPLWAFVLVCQRLPVTMAPLALVYLGHEITGSFAAGALLAGGHALAEALFAPWLGRRFDLRPANREAFLVLAAEAVLYVGLFMFGSHLPFPVVVVLAALGGGVAAGAHGGLRSLLQRLVPVSSRQAALSFEEAISAIIWSVGPMLVAGLIVVGTPSWPTLALGVAAVLGAVAALGLPAVTHDRRGTSGTKGVIRKIWPSITQDAATMFTLGSATVALPALLTDMGASEALPGFILGTAAAAGVAGGLIYGLRRWPAQRIHASALVIVYCFVTATLALVPEWYLVAAIFVFAGLIEVPTLVSRALLVQEDLGESQWAFGFSAVYSGDGIGYGLAGILVAALLSSVGPAFAIGVCALAAGLLSAAAATYDIVRARRVAPGGSRSRPDVGSGV</sequence>
<dbReference type="AlphaFoldDB" id="A0A2A2EQZ2"/>
<feature type="transmembrane region" description="Helical" evidence="4">
    <location>
        <begin position="278"/>
        <end position="297"/>
    </location>
</feature>
<dbReference type="InterPro" id="IPR036259">
    <property type="entry name" value="MFS_trans_sf"/>
</dbReference>
<dbReference type="InterPro" id="IPR011701">
    <property type="entry name" value="MFS"/>
</dbReference>
<feature type="transmembrane region" description="Helical" evidence="4">
    <location>
        <begin position="219"/>
        <end position="240"/>
    </location>
</feature>
<feature type="transmembrane region" description="Helical" evidence="4">
    <location>
        <begin position="52"/>
        <end position="74"/>
    </location>
</feature>
<keyword evidence="1 4" id="KW-0812">Transmembrane</keyword>
<dbReference type="SUPFAM" id="SSF103473">
    <property type="entry name" value="MFS general substrate transporter"/>
    <property type="match status" value="1"/>
</dbReference>
<gene>
    <name evidence="5" type="ORF">CK498_16595</name>
</gene>
<dbReference type="PANTHER" id="PTHR23542">
    <property type="match status" value="1"/>
</dbReference>
<feature type="transmembrane region" description="Helical" evidence="4">
    <location>
        <begin position="109"/>
        <end position="130"/>
    </location>
</feature>
<feature type="transmembrane region" description="Helical" evidence="4">
    <location>
        <begin position="22"/>
        <end position="46"/>
    </location>
</feature>
<accession>A0A2A2EQZ2</accession>
<keyword evidence="3 4" id="KW-0472">Membrane</keyword>
<evidence type="ECO:0000313" key="6">
    <source>
        <dbReference type="Proteomes" id="UP000217771"/>
    </source>
</evidence>
<feature type="transmembrane region" description="Helical" evidence="4">
    <location>
        <begin position="366"/>
        <end position="386"/>
    </location>
</feature>
<evidence type="ECO:0000256" key="3">
    <source>
        <dbReference type="ARBA" id="ARBA00023136"/>
    </source>
</evidence>
<feature type="transmembrane region" description="Helical" evidence="4">
    <location>
        <begin position="151"/>
        <end position="172"/>
    </location>
</feature>
<keyword evidence="6" id="KW-1185">Reference proteome</keyword>
<reference evidence="5 6" key="1">
    <citation type="submission" date="2017-08" db="EMBL/GenBank/DDBJ databases">
        <title>Halomonas alkalisoli sp. nov., isolated from saline alkaline soil.</title>
        <authorList>
            <person name="Wang D."/>
            <person name="Zhang G."/>
        </authorList>
    </citation>
    <scope>NUCLEOTIDE SEQUENCE [LARGE SCALE GENOMIC DNA]</scope>
    <source>
        <strain evidence="5 6">WRN001</strain>
    </source>
</reference>
<organism evidence="5 6">
    <name type="scientific">Halomonas salipaludis</name>
    <dbReference type="NCBI Taxonomy" id="2032625"/>
    <lineage>
        <taxon>Bacteria</taxon>
        <taxon>Pseudomonadati</taxon>
        <taxon>Pseudomonadota</taxon>
        <taxon>Gammaproteobacteria</taxon>
        <taxon>Oceanospirillales</taxon>
        <taxon>Halomonadaceae</taxon>
        <taxon>Halomonas</taxon>
    </lineage>
</organism>
<feature type="transmembrane region" description="Helical" evidence="4">
    <location>
        <begin position="252"/>
        <end position="271"/>
    </location>
</feature>
<protein>
    <recommendedName>
        <fullName evidence="7">MFS transporter</fullName>
    </recommendedName>
</protein>
<dbReference type="Pfam" id="PF07690">
    <property type="entry name" value="MFS_1"/>
    <property type="match status" value="1"/>
</dbReference>
<dbReference type="PANTHER" id="PTHR23542:SF1">
    <property type="entry name" value="MAJOR FACILITATOR SUPERFAMILY (MFS) PROFILE DOMAIN-CONTAINING PROTEIN"/>
    <property type="match status" value="1"/>
</dbReference>
<evidence type="ECO:0008006" key="7">
    <source>
        <dbReference type="Google" id="ProtNLM"/>
    </source>
</evidence>